<protein>
    <recommendedName>
        <fullName evidence="1">Alpha/beta hydrolase fold-3 domain-containing protein</fullName>
    </recommendedName>
</protein>
<gene>
    <name evidence="2" type="ORF">PVAP13_2KG112000</name>
</gene>
<evidence type="ECO:0000259" key="1">
    <source>
        <dbReference type="Pfam" id="PF07859"/>
    </source>
</evidence>
<comment type="caution">
    <text evidence="2">The sequence shown here is derived from an EMBL/GenBank/DDBJ whole genome shotgun (WGS) entry which is preliminary data.</text>
</comment>
<dbReference type="AlphaFoldDB" id="A0A8T0W5F9"/>
<proteinExistence type="predicted"/>
<dbReference type="Gene3D" id="3.40.50.1820">
    <property type="entry name" value="alpha/beta hydrolase"/>
    <property type="match status" value="1"/>
</dbReference>
<evidence type="ECO:0000313" key="2">
    <source>
        <dbReference type="EMBL" id="KAG2640574.1"/>
    </source>
</evidence>
<dbReference type="GO" id="GO:0016787">
    <property type="term" value="F:hydrolase activity"/>
    <property type="evidence" value="ECO:0007669"/>
    <property type="project" value="InterPro"/>
</dbReference>
<dbReference type="InterPro" id="IPR050466">
    <property type="entry name" value="Carboxylest/Gibb_receptor"/>
</dbReference>
<evidence type="ECO:0000313" key="3">
    <source>
        <dbReference type="Proteomes" id="UP000823388"/>
    </source>
</evidence>
<dbReference type="SUPFAM" id="SSF53474">
    <property type="entry name" value="alpha/beta-Hydrolases"/>
    <property type="match status" value="1"/>
</dbReference>
<dbReference type="InterPro" id="IPR013094">
    <property type="entry name" value="AB_hydrolase_3"/>
</dbReference>
<dbReference type="PANTHER" id="PTHR23024:SF563">
    <property type="entry name" value="OS09G0435700 PROTEIN"/>
    <property type="match status" value="1"/>
</dbReference>
<accession>A0A8T0W5F9</accession>
<dbReference type="Proteomes" id="UP000823388">
    <property type="component" value="Chromosome 2K"/>
</dbReference>
<dbReference type="PANTHER" id="PTHR23024">
    <property type="entry name" value="ARYLACETAMIDE DEACETYLASE"/>
    <property type="match status" value="1"/>
</dbReference>
<dbReference type="Pfam" id="PF07859">
    <property type="entry name" value="Abhydrolase_3"/>
    <property type="match status" value="1"/>
</dbReference>
<sequence>MHAMDAVSEVDFDLSPFLKRYKDGRIERLLRSPPVAASENPTANRGVAARDVVIDHGTGVSARLFLPSQAAMAAGSKRLPLVVYIHGGSFCTESAYCRTYHSYATSLAASAGALVVLVEYRLAPEHPIPAAYDDTWSALKWVASLADPWFADYADPVRTFLAGDSAGRNIAYHTAVRASQEGGVGVNIEGMVIVHPYFWGAERLPSEEVWDGTTVFPPYGVDWLWPFVTAGQASNDDPRLNVGIFGPITRQGEYSSNEG</sequence>
<dbReference type="InterPro" id="IPR029058">
    <property type="entry name" value="AB_hydrolase_fold"/>
</dbReference>
<keyword evidence="3" id="KW-1185">Reference proteome</keyword>
<organism evidence="2 3">
    <name type="scientific">Panicum virgatum</name>
    <name type="common">Blackwell switchgrass</name>
    <dbReference type="NCBI Taxonomy" id="38727"/>
    <lineage>
        <taxon>Eukaryota</taxon>
        <taxon>Viridiplantae</taxon>
        <taxon>Streptophyta</taxon>
        <taxon>Embryophyta</taxon>
        <taxon>Tracheophyta</taxon>
        <taxon>Spermatophyta</taxon>
        <taxon>Magnoliopsida</taxon>
        <taxon>Liliopsida</taxon>
        <taxon>Poales</taxon>
        <taxon>Poaceae</taxon>
        <taxon>PACMAD clade</taxon>
        <taxon>Panicoideae</taxon>
        <taxon>Panicodae</taxon>
        <taxon>Paniceae</taxon>
        <taxon>Panicinae</taxon>
        <taxon>Panicum</taxon>
        <taxon>Panicum sect. Hiantes</taxon>
    </lineage>
</organism>
<dbReference type="EMBL" id="CM029039">
    <property type="protein sequence ID" value="KAG2640574.1"/>
    <property type="molecule type" value="Genomic_DNA"/>
</dbReference>
<reference evidence="2" key="1">
    <citation type="submission" date="2020-05" db="EMBL/GenBank/DDBJ databases">
        <title>WGS assembly of Panicum virgatum.</title>
        <authorList>
            <person name="Lovell J.T."/>
            <person name="Jenkins J."/>
            <person name="Shu S."/>
            <person name="Juenger T.E."/>
            <person name="Schmutz J."/>
        </authorList>
    </citation>
    <scope>NUCLEOTIDE SEQUENCE</scope>
    <source>
        <strain evidence="2">AP13</strain>
    </source>
</reference>
<name>A0A8T0W5F9_PANVG</name>
<feature type="domain" description="Alpha/beta hydrolase fold-3" evidence="1">
    <location>
        <begin position="82"/>
        <end position="242"/>
    </location>
</feature>